<keyword evidence="4" id="KW-1185">Reference proteome</keyword>
<feature type="region of interest" description="Disordered" evidence="2">
    <location>
        <begin position="487"/>
        <end position="553"/>
    </location>
</feature>
<dbReference type="EMBL" id="CAUYUJ010014216">
    <property type="protein sequence ID" value="CAK0838353.1"/>
    <property type="molecule type" value="Genomic_DNA"/>
</dbReference>
<organism evidence="3 4">
    <name type="scientific">Prorocentrum cordatum</name>
    <dbReference type="NCBI Taxonomy" id="2364126"/>
    <lineage>
        <taxon>Eukaryota</taxon>
        <taxon>Sar</taxon>
        <taxon>Alveolata</taxon>
        <taxon>Dinophyceae</taxon>
        <taxon>Prorocentrales</taxon>
        <taxon>Prorocentraceae</taxon>
        <taxon>Prorocentrum</taxon>
    </lineage>
</organism>
<feature type="coiled-coil region" evidence="1">
    <location>
        <begin position="59"/>
        <end position="86"/>
    </location>
</feature>
<feature type="coiled-coil region" evidence="1">
    <location>
        <begin position="149"/>
        <end position="197"/>
    </location>
</feature>
<name>A0ABN9T0D0_9DINO</name>
<evidence type="ECO:0000256" key="2">
    <source>
        <dbReference type="SAM" id="MobiDB-lite"/>
    </source>
</evidence>
<protein>
    <submittedName>
        <fullName evidence="3">Uncharacterized protein</fullName>
    </submittedName>
</protein>
<feature type="compositionally biased region" description="Low complexity" evidence="2">
    <location>
        <begin position="493"/>
        <end position="505"/>
    </location>
</feature>
<keyword evidence="1" id="KW-0175">Coiled coil</keyword>
<dbReference type="Proteomes" id="UP001189429">
    <property type="component" value="Unassembled WGS sequence"/>
</dbReference>
<feature type="region of interest" description="Disordered" evidence="2">
    <location>
        <begin position="660"/>
        <end position="681"/>
    </location>
</feature>
<feature type="compositionally biased region" description="Pro residues" evidence="2">
    <location>
        <begin position="369"/>
        <end position="406"/>
    </location>
</feature>
<reference evidence="3" key="1">
    <citation type="submission" date="2023-10" db="EMBL/GenBank/DDBJ databases">
        <authorList>
            <person name="Chen Y."/>
            <person name="Shah S."/>
            <person name="Dougan E. K."/>
            <person name="Thang M."/>
            <person name="Chan C."/>
        </authorList>
    </citation>
    <scope>NUCLEOTIDE SEQUENCE [LARGE SCALE GENOMIC DNA]</scope>
</reference>
<feature type="region of interest" description="Disordered" evidence="2">
    <location>
        <begin position="317"/>
        <end position="414"/>
    </location>
</feature>
<proteinExistence type="predicted"/>
<gene>
    <name evidence="3" type="ORF">PCOR1329_LOCUS34321</name>
</gene>
<comment type="caution">
    <text evidence="3">The sequence shown here is derived from an EMBL/GenBank/DDBJ whole genome shotgun (WGS) entry which is preliminary data.</text>
</comment>
<evidence type="ECO:0000313" key="4">
    <source>
        <dbReference type="Proteomes" id="UP001189429"/>
    </source>
</evidence>
<accession>A0ABN9T0D0</accession>
<sequence length="681" mass="70630">MANQKQRERQGAAKAWPRRWNANSASVRKLCKRPKGSCFHSVKGAGGPPSVSVKEIAKSEELRSEFKRLKAELAEANKAAAAAAKAPAEEVGMEDAARIVELRDQIDGLEKLPDSSGAIAALRTALNAKPLPIQIQRVSQQIAVVEKRKAVKQEHLDGLDQQIAELQQQRLEAARGLAAIQVELVELEAQRTKASLDSVLPSVRMSTAELEQVATNFGADAGLARELASVVGRVREAAVKAQADGAAEVLKAFLEAMGMGVPEWSQQCWHWCECGLACRLHQTELLLSELSRTKLQNQFCPTAAGWDFCGGEGKLDVGSGQDAGAPISPTGRPPLAPPGQHSAPPWGAACSGGRPPPLPHRHAGRPPQAAAPPPGRSQAAPPPVPAPCREPPTIFGPPPPGGPPASGPQLTARPLPVPLCVGPATDFEDSSGFDWKDLMADESSPANWQVEDSPKRLGLSGDFEDSVGPDLGALGLEIFGEPAPQARLQSGLGAAEPPEAPEAPQGAGGATVPAQTSAGAVPPAVPPRPPALAGGPPGTWATQGRPGLPTPLTRMQAQTPMLGLAADFEDGPRLLGRDAAAAAAAGGARDPRVAARALPRRGALLLRRRQLVGGGGHAAGRRRGMGRGARAGHAASAAWHRCADAGSWLAAHSAAQGPVRLANPGLSIPPLGEGRQPPQLS</sequence>
<evidence type="ECO:0000313" key="3">
    <source>
        <dbReference type="EMBL" id="CAK0838353.1"/>
    </source>
</evidence>
<evidence type="ECO:0000256" key="1">
    <source>
        <dbReference type="SAM" id="Coils"/>
    </source>
</evidence>